<dbReference type="PROSITE" id="PS01081">
    <property type="entry name" value="HTH_TETR_1"/>
    <property type="match status" value="1"/>
</dbReference>
<dbReference type="PANTHER" id="PTHR47506:SF1">
    <property type="entry name" value="HTH-TYPE TRANSCRIPTIONAL REGULATOR YJDC"/>
    <property type="match status" value="1"/>
</dbReference>
<dbReference type="InterPro" id="IPR009057">
    <property type="entry name" value="Homeodomain-like_sf"/>
</dbReference>
<evidence type="ECO:0000313" key="6">
    <source>
        <dbReference type="EMBL" id="TPF74728.1"/>
    </source>
</evidence>
<dbReference type="Pfam" id="PF00440">
    <property type="entry name" value="TetR_N"/>
    <property type="match status" value="1"/>
</dbReference>
<dbReference type="AlphaFoldDB" id="A0A502BN85"/>
<dbReference type="InterPro" id="IPR001647">
    <property type="entry name" value="HTH_TetR"/>
</dbReference>
<name>A0A502BN85_9HYPH</name>
<protein>
    <submittedName>
        <fullName evidence="6">TetR/AcrR family transcriptional regulator</fullName>
    </submittedName>
</protein>
<proteinExistence type="predicted"/>
<dbReference type="InterPro" id="IPR023772">
    <property type="entry name" value="DNA-bd_HTH_TetR-type_CS"/>
</dbReference>
<feature type="DNA-binding region" description="H-T-H motif" evidence="4">
    <location>
        <begin position="36"/>
        <end position="55"/>
    </location>
</feature>
<accession>A0A502BN85</accession>
<dbReference type="SUPFAM" id="SSF46689">
    <property type="entry name" value="Homeodomain-like"/>
    <property type="match status" value="1"/>
</dbReference>
<sequence>MKQPMNKGGRPRGFDRDNAIETAMHLFWRHGYEGVSLAMLTEAIGIAPPSLYAAFGSKAGLYREALDRYSRMAEFTLSRRDEEDLTLDQALSHLFDQAIERVTGKQGEHGCMVSIGLLFCHPDHGQLADELAKRRHDMAASLDHDLRRWLPPAHCSKAARFLCAVLQGIAVQAKDGATAHDLRTTADIARAAIKSMVTTYLQNTS</sequence>
<dbReference type="Gene3D" id="1.10.357.10">
    <property type="entry name" value="Tetracycline Repressor, domain 2"/>
    <property type="match status" value="1"/>
</dbReference>
<keyword evidence="1" id="KW-0805">Transcription regulation</keyword>
<dbReference type="PANTHER" id="PTHR47506">
    <property type="entry name" value="TRANSCRIPTIONAL REGULATORY PROTEIN"/>
    <property type="match status" value="1"/>
</dbReference>
<dbReference type="EMBL" id="VEWJ01000009">
    <property type="protein sequence ID" value="TPF74728.1"/>
    <property type="molecule type" value="Genomic_DNA"/>
</dbReference>
<organism evidence="6 7">
    <name type="scientific">Brucella gallinifaecis</name>
    <dbReference type="NCBI Taxonomy" id="215590"/>
    <lineage>
        <taxon>Bacteria</taxon>
        <taxon>Pseudomonadati</taxon>
        <taxon>Pseudomonadota</taxon>
        <taxon>Alphaproteobacteria</taxon>
        <taxon>Hyphomicrobiales</taxon>
        <taxon>Brucellaceae</taxon>
        <taxon>Brucella/Ochrobactrum group</taxon>
        <taxon>Brucella</taxon>
    </lineage>
</organism>
<dbReference type="GO" id="GO:0003677">
    <property type="term" value="F:DNA binding"/>
    <property type="evidence" value="ECO:0007669"/>
    <property type="project" value="UniProtKB-UniRule"/>
</dbReference>
<feature type="domain" description="HTH tetR-type" evidence="5">
    <location>
        <begin position="13"/>
        <end position="73"/>
    </location>
</feature>
<dbReference type="Proteomes" id="UP000315388">
    <property type="component" value="Unassembled WGS sequence"/>
</dbReference>
<evidence type="ECO:0000259" key="5">
    <source>
        <dbReference type="PROSITE" id="PS50977"/>
    </source>
</evidence>
<evidence type="ECO:0000256" key="1">
    <source>
        <dbReference type="ARBA" id="ARBA00023015"/>
    </source>
</evidence>
<keyword evidence="2 4" id="KW-0238">DNA-binding</keyword>
<comment type="caution">
    <text evidence="6">The sequence shown here is derived from an EMBL/GenBank/DDBJ whole genome shotgun (WGS) entry which is preliminary data.</text>
</comment>
<evidence type="ECO:0000256" key="4">
    <source>
        <dbReference type="PROSITE-ProRule" id="PRU00335"/>
    </source>
</evidence>
<dbReference type="PROSITE" id="PS50977">
    <property type="entry name" value="HTH_TETR_2"/>
    <property type="match status" value="1"/>
</dbReference>
<dbReference type="InterPro" id="IPR036271">
    <property type="entry name" value="Tet_transcr_reg_TetR-rel_C_sf"/>
</dbReference>
<evidence type="ECO:0000313" key="7">
    <source>
        <dbReference type="Proteomes" id="UP000315388"/>
    </source>
</evidence>
<gene>
    <name evidence="6" type="ORF">FHY56_13475</name>
</gene>
<evidence type="ECO:0000256" key="2">
    <source>
        <dbReference type="ARBA" id="ARBA00023125"/>
    </source>
</evidence>
<keyword evidence="3" id="KW-0804">Transcription</keyword>
<keyword evidence="7" id="KW-1185">Reference proteome</keyword>
<dbReference type="Gene3D" id="1.10.10.60">
    <property type="entry name" value="Homeodomain-like"/>
    <property type="match status" value="1"/>
</dbReference>
<dbReference type="SUPFAM" id="SSF48498">
    <property type="entry name" value="Tetracyclin repressor-like, C-terminal domain"/>
    <property type="match status" value="1"/>
</dbReference>
<dbReference type="OrthoDB" id="9795242at2"/>
<evidence type="ECO:0000256" key="3">
    <source>
        <dbReference type="ARBA" id="ARBA00023163"/>
    </source>
</evidence>
<reference evidence="6 7" key="1">
    <citation type="journal article" date="2003" name="Int. J. Syst. Evol. Microbiol.">
        <title>Towards a standardized format for the description of a novel species (of an established genus): Ochrobactrum gallinifaecis sp. nov.</title>
        <authorList>
            <person name="Kampfer P."/>
            <person name="Buczolits S."/>
            <person name="Albrecht A."/>
            <person name="Busse H.J."/>
            <person name="Stackebrandt E."/>
        </authorList>
    </citation>
    <scope>NUCLEOTIDE SEQUENCE [LARGE SCALE GENOMIC DNA]</scope>
    <source>
        <strain evidence="6 7">ISO 196</strain>
    </source>
</reference>